<dbReference type="Proteomes" id="UP000499080">
    <property type="component" value="Unassembled WGS sequence"/>
</dbReference>
<sequence length="104" mass="12042">MPHPSILCLSGMLVSPLSYSSQSSTTCYVSQHLLAAIPAQLWIGMDEYLPDSFRIVQTRLFEKSKKHIENVSWRNVFFDFVRKWRGGGRRPFMTYLDVITLKSK</sequence>
<name>A0A4Y2NYJ9_ARAVE</name>
<protein>
    <submittedName>
        <fullName evidence="1">Uncharacterized protein</fullName>
    </submittedName>
</protein>
<organism evidence="1 2">
    <name type="scientific">Araneus ventricosus</name>
    <name type="common">Orbweaver spider</name>
    <name type="synonym">Epeira ventricosa</name>
    <dbReference type="NCBI Taxonomy" id="182803"/>
    <lineage>
        <taxon>Eukaryota</taxon>
        <taxon>Metazoa</taxon>
        <taxon>Ecdysozoa</taxon>
        <taxon>Arthropoda</taxon>
        <taxon>Chelicerata</taxon>
        <taxon>Arachnida</taxon>
        <taxon>Araneae</taxon>
        <taxon>Araneomorphae</taxon>
        <taxon>Entelegynae</taxon>
        <taxon>Araneoidea</taxon>
        <taxon>Araneidae</taxon>
        <taxon>Araneus</taxon>
    </lineage>
</organism>
<reference evidence="1 2" key="1">
    <citation type="journal article" date="2019" name="Sci. Rep.">
        <title>Orb-weaving spider Araneus ventricosus genome elucidates the spidroin gene catalogue.</title>
        <authorList>
            <person name="Kono N."/>
            <person name="Nakamura H."/>
            <person name="Ohtoshi R."/>
            <person name="Moran D.A.P."/>
            <person name="Shinohara A."/>
            <person name="Yoshida Y."/>
            <person name="Fujiwara M."/>
            <person name="Mori M."/>
            <person name="Tomita M."/>
            <person name="Arakawa K."/>
        </authorList>
    </citation>
    <scope>NUCLEOTIDE SEQUENCE [LARGE SCALE GENOMIC DNA]</scope>
</reference>
<keyword evidence="2" id="KW-1185">Reference proteome</keyword>
<dbReference type="EMBL" id="BGPR01009877">
    <property type="protein sequence ID" value="GBN42856.1"/>
    <property type="molecule type" value="Genomic_DNA"/>
</dbReference>
<comment type="caution">
    <text evidence="1">The sequence shown here is derived from an EMBL/GenBank/DDBJ whole genome shotgun (WGS) entry which is preliminary data.</text>
</comment>
<dbReference type="AlphaFoldDB" id="A0A4Y2NYJ9"/>
<evidence type="ECO:0000313" key="2">
    <source>
        <dbReference type="Proteomes" id="UP000499080"/>
    </source>
</evidence>
<proteinExistence type="predicted"/>
<evidence type="ECO:0000313" key="1">
    <source>
        <dbReference type="EMBL" id="GBN42856.1"/>
    </source>
</evidence>
<accession>A0A4Y2NYJ9</accession>
<gene>
    <name evidence="1" type="ORF">AVEN_244647_1</name>
</gene>